<dbReference type="InterPro" id="IPR040358">
    <property type="entry name" value="At4g22758-like"/>
</dbReference>
<gene>
    <name evidence="2" type="ORF">SAY86_002678</name>
</gene>
<dbReference type="InterPro" id="IPR055482">
    <property type="entry name" value="DUF7054"/>
</dbReference>
<dbReference type="Proteomes" id="UP001346149">
    <property type="component" value="Unassembled WGS sequence"/>
</dbReference>
<reference evidence="2 3" key="1">
    <citation type="journal article" date="2023" name="Hortic Res">
        <title>Pangenome of water caltrop reveals structural variations and asymmetric subgenome divergence after allopolyploidization.</title>
        <authorList>
            <person name="Zhang X."/>
            <person name="Chen Y."/>
            <person name="Wang L."/>
            <person name="Yuan Y."/>
            <person name="Fang M."/>
            <person name="Shi L."/>
            <person name="Lu R."/>
            <person name="Comes H.P."/>
            <person name="Ma Y."/>
            <person name="Chen Y."/>
            <person name="Huang G."/>
            <person name="Zhou Y."/>
            <person name="Zheng Z."/>
            <person name="Qiu Y."/>
        </authorList>
    </citation>
    <scope>NUCLEOTIDE SEQUENCE [LARGE SCALE GENOMIC DNA]</scope>
    <source>
        <strain evidence="2">F231</strain>
    </source>
</reference>
<name>A0AAN7QZT1_TRANT</name>
<keyword evidence="3" id="KW-1185">Reference proteome</keyword>
<feature type="domain" description="DUF7054" evidence="1">
    <location>
        <begin position="26"/>
        <end position="109"/>
    </location>
</feature>
<dbReference type="PANTHER" id="PTHR33270:SF24">
    <property type="entry name" value="EXPRESSED PROTEIN"/>
    <property type="match status" value="1"/>
</dbReference>
<dbReference type="Pfam" id="PF23156">
    <property type="entry name" value="DUF7054"/>
    <property type="match status" value="1"/>
</dbReference>
<accession>A0AAN7QZT1</accession>
<protein>
    <recommendedName>
        <fullName evidence="1">DUF7054 domain-containing protein</fullName>
    </recommendedName>
</protein>
<dbReference type="PANTHER" id="PTHR33270">
    <property type="entry name" value="BNAC05G50380D PROTEIN"/>
    <property type="match status" value="1"/>
</dbReference>
<evidence type="ECO:0000313" key="3">
    <source>
        <dbReference type="Proteomes" id="UP001346149"/>
    </source>
</evidence>
<dbReference type="AlphaFoldDB" id="A0AAN7QZT1"/>
<sequence>MEASKHLQRPRKVLVRRSAAEERPRLTKLLFNVTIQGSVGPVQVIMTRDSTVGDLIATAVRQYVKEGRPPMLPTAVPSGFNLHYSQFSLESLGMDEKLMSLGSRNFFLCRRKPPVPETDGSVMTSSSASSCSKEAEKSVNAGINWLKFMDFSL</sequence>
<evidence type="ECO:0000313" key="2">
    <source>
        <dbReference type="EMBL" id="KAK4785989.1"/>
    </source>
</evidence>
<organism evidence="2 3">
    <name type="scientific">Trapa natans</name>
    <name type="common">Water chestnut</name>
    <dbReference type="NCBI Taxonomy" id="22666"/>
    <lineage>
        <taxon>Eukaryota</taxon>
        <taxon>Viridiplantae</taxon>
        <taxon>Streptophyta</taxon>
        <taxon>Embryophyta</taxon>
        <taxon>Tracheophyta</taxon>
        <taxon>Spermatophyta</taxon>
        <taxon>Magnoliopsida</taxon>
        <taxon>eudicotyledons</taxon>
        <taxon>Gunneridae</taxon>
        <taxon>Pentapetalae</taxon>
        <taxon>rosids</taxon>
        <taxon>malvids</taxon>
        <taxon>Myrtales</taxon>
        <taxon>Lythraceae</taxon>
        <taxon>Trapa</taxon>
    </lineage>
</organism>
<proteinExistence type="predicted"/>
<evidence type="ECO:0000259" key="1">
    <source>
        <dbReference type="Pfam" id="PF23156"/>
    </source>
</evidence>
<dbReference type="EMBL" id="JAXQNO010000013">
    <property type="protein sequence ID" value="KAK4785989.1"/>
    <property type="molecule type" value="Genomic_DNA"/>
</dbReference>
<comment type="caution">
    <text evidence="2">The sequence shown here is derived from an EMBL/GenBank/DDBJ whole genome shotgun (WGS) entry which is preliminary data.</text>
</comment>